<dbReference type="HAMAP" id="MF_00323">
    <property type="entry name" value="Ferrochelatase"/>
    <property type="match status" value="1"/>
</dbReference>
<dbReference type="Proteomes" id="UP000216998">
    <property type="component" value="Unassembled WGS sequence"/>
</dbReference>
<protein>
    <recommendedName>
        <fullName evidence="9 10">Ferrochelatase</fullName>
        <ecNumber evidence="9 10">4.98.1.1</ecNumber>
    </recommendedName>
    <alternativeName>
        <fullName evidence="9">Heme synthase</fullName>
    </alternativeName>
    <alternativeName>
        <fullName evidence="9">Protoheme ferro-lyase</fullName>
    </alternativeName>
</protein>
<comment type="caution">
    <text evidence="11">The sequence shown here is derived from an EMBL/GenBank/DDBJ whole genome shotgun (WGS) entry which is preliminary data.</text>
</comment>
<dbReference type="GO" id="GO:0006783">
    <property type="term" value="P:heme biosynthetic process"/>
    <property type="evidence" value="ECO:0007669"/>
    <property type="project" value="UniProtKB-UniRule"/>
</dbReference>
<comment type="catalytic activity">
    <reaction evidence="8">
        <text>Fe-coproporphyrin III + 2 H(+) = coproporphyrin III + Fe(2+)</text>
        <dbReference type="Rhea" id="RHEA:49572"/>
        <dbReference type="ChEBI" id="CHEBI:15378"/>
        <dbReference type="ChEBI" id="CHEBI:29033"/>
        <dbReference type="ChEBI" id="CHEBI:68438"/>
        <dbReference type="ChEBI" id="CHEBI:131725"/>
        <dbReference type="EC" id="4.99.1.9"/>
    </reaction>
    <physiologicalReaction direction="right-to-left" evidence="8">
        <dbReference type="Rhea" id="RHEA:49574"/>
    </physiologicalReaction>
</comment>
<feature type="binding site" evidence="9">
    <location>
        <position position="303"/>
    </location>
    <ligand>
        <name>Fe(2+)</name>
        <dbReference type="ChEBI" id="CHEBI:29033"/>
    </ligand>
</feature>
<keyword evidence="2 9" id="KW-0963">Cytoplasm</keyword>
<name>A0A255Z7I6_9PROT</name>
<dbReference type="UniPathway" id="UPA00252">
    <property type="reaction ID" value="UER00325"/>
</dbReference>
<comment type="similarity">
    <text evidence="1 9 10">Belongs to the ferrochelatase family.</text>
</comment>
<evidence type="ECO:0000256" key="7">
    <source>
        <dbReference type="ARBA" id="ARBA00023244"/>
    </source>
</evidence>
<keyword evidence="3 9" id="KW-0479">Metal-binding</keyword>
<reference evidence="11 12" key="1">
    <citation type="submission" date="2017-07" db="EMBL/GenBank/DDBJ databases">
        <title>Niveispirillum cyanobacteriorum sp. nov., isolated from cyanobacterial aggregates in a eutrophic lake.</title>
        <authorList>
            <person name="Cai H."/>
        </authorList>
    </citation>
    <scope>NUCLEOTIDE SEQUENCE [LARGE SCALE GENOMIC DNA]</scope>
    <source>
        <strain evidence="12">TH1-14</strain>
    </source>
</reference>
<dbReference type="Pfam" id="PF00762">
    <property type="entry name" value="Ferrochelatase"/>
    <property type="match status" value="1"/>
</dbReference>
<dbReference type="SUPFAM" id="SSF53800">
    <property type="entry name" value="Chelatase"/>
    <property type="match status" value="1"/>
</dbReference>
<comment type="subcellular location">
    <subcellularLocation>
        <location evidence="9 10">Cytoplasm</location>
    </subcellularLocation>
</comment>
<comment type="function">
    <text evidence="9 10">Catalyzes the ferrous insertion into protoporphyrin IX.</text>
</comment>
<organism evidence="11 12">
    <name type="scientific">Niveispirillum lacus</name>
    <dbReference type="NCBI Taxonomy" id="1981099"/>
    <lineage>
        <taxon>Bacteria</taxon>
        <taxon>Pseudomonadati</taxon>
        <taxon>Pseudomonadota</taxon>
        <taxon>Alphaproteobacteria</taxon>
        <taxon>Rhodospirillales</taxon>
        <taxon>Azospirillaceae</taxon>
        <taxon>Niveispirillum</taxon>
    </lineage>
</organism>
<dbReference type="EC" id="4.98.1.1" evidence="9 10"/>
<keyword evidence="5 9" id="KW-0350">Heme biosynthesis</keyword>
<dbReference type="AlphaFoldDB" id="A0A255Z7I6"/>
<gene>
    <name evidence="9" type="primary">hemH</name>
    <name evidence="11" type="ORF">CHU95_01515</name>
</gene>
<evidence type="ECO:0000256" key="9">
    <source>
        <dbReference type="HAMAP-Rule" id="MF_00323"/>
    </source>
</evidence>
<dbReference type="CDD" id="cd03411">
    <property type="entry name" value="Ferrochelatase_N"/>
    <property type="match status" value="1"/>
</dbReference>
<comment type="catalytic activity">
    <reaction evidence="9 10">
        <text>heme b + 2 H(+) = protoporphyrin IX + Fe(2+)</text>
        <dbReference type="Rhea" id="RHEA:22584"/>
        <dbReference type="ChEBI" id="CHEBI:15378"/>
        <dbReference type="ChEBI" id="CHEBI:29033"/>
        <dbReference type="ChEBI" id="CHEBI:57306"/>
        <dbReference type="ChEBI" id="CHEBI:60344"/>
        <dbReference type="EC" id="4.98.1.1"/>
    </reaction>
</comment>
<dbReference type="FunFam" id="3.40.50.1400:FF:000002">
    <property type="entry name" value="Ferrochelatase"/>
    <property type="match status" value="1"/>
</dbReference>
<dbReference type="InterPro" id="IPR033644">
    <property type="entry name" value="Ferrochelatase_C"/>
</dbReference>
<evidence type="ECO:0000256" key="5">
    <source>
        <dbReference type="ARBA" id="ARBA00023133"/>
    </source>
</evidence>
<accession>A0A255Z7I6</accession>
<dbReference type="CDD" id="cd00419">
    <property type="entry name" value="Ferrochelatase_C"/>
    <property type="match status" value="1"/>
</dbReference>
<dbReference type="InterPro" id="IPR033659">
    <property type="entry name" value="Ferrochelatase_N"/>
</dbReference>
<comment type="pathway">
    <text evidence="9 10">Porphyrin-containing compound metabolism; protoheme biosynthesis; protoheme from protoporphyrin-IX: step 1/1.</text>
</comment>
<dbReference type="PROSITE" id="PS00534">
    <property type="entry name" value="FERROCHELATASE"/>
    <property type="match status" value="1"/>
</dbReference>
<dbReference type="GO" id="GO:0004325">
    <property type="term" value="F:ferrochelatase activity"/>
    <property type="evidence" value="ECO:0007669"/>
    <property type="project" value="UniProtKB-UniRule"/>
</dbReference>
<dbReference type="PANTHER" id="PTHR11108">
    <property type="entry name" value="FERROCHELATASE"/>
    <property type="match status" value="1"/>
</dbReference>
<evidence type="ECO:0000256" key="4">
    <source>
        <dbReference type="ARBA" id="ARBA00023004"/>
    </source>
</evidence>
<dbReference type="EMBL" id="NOXU01000015">
    <property type="protein sequence ID" value="OYQ37399.1"/>
    <property type="molecule type" value="Genomic_DNA"/>
</dbReference>
<dbReference type="InterPro" id="IPR019772">
    <property type="entry name" value="Ferrochelatase_AS"/>
</dbReference>
<evidence type="ECO:0000256" key="6">
    <source>
        <dbReference type="ARBA" id="ARBA00023239"/>
    </source>
</evidence>
<dbReference type="PANTHER" id="PTHR11108:SF1">
    <property type="entry name" value="FERROCHELATASE, MITOCHONDRIAL"/>
    <property type="match status" value="1"/>
</dbReference>
<dbReference type="GO" id="GO:0046872">
    <property type="term" value="F:metal ion binding"/>
    <property type="evidence" value="ECO:0007669"/>
    <property type="project" value="UniProtKB-KW"/>
</dbReference>
<evidence type="ECO:0000256" key="8">
    <source>
        <dbReference type="ARBA" id="ARBA00024536"/>
    </source>
</evidence>
<evidence type="ECO:0000256" key="10">
    <source>
        <dbReference type="RuleBase" id="RU000607"/>
    </source>
</evidence>
<dbReference type="InterPro" id="IPR001015">
    <property type="entry name" value="Ferrochelatase"/>
</dbReference>
<keyword evidence="7 9" id="KW-0627">Porphyrin biosynthesis</keyword>
<evidence type="ECO:0000256" key="3">
    <source>
        <dbReference type="ARBA" id="ARBA00022723"/>
    </source>
</evidence>
<sequence length="352" mass="39487">MFSELTQNNPSSPLPAGHPPVRAPKIGVLLINLGTPEATDYWSMRRYLSEFLSDRRVVEVPQAIWQPILQGIILTFRPRKSGHAYAGIWNRELNESPLKTFTRAQAEGLRAALHGGPAGSVLVEWGMRYGQPSTAAGIDSLIAKGCERILLFPLYPQYSATTTATACDQAFRHLMTLRRQPAIRTVPTYHDDPAYIDALAAGVTRHLDSLSWKPDRIIASFHGLPKMYLDKGDPYHCYCLKTARLLRERLGMDADRLTHAFQSRFGRTEWLQPYLEPMVKALPEQGVKKLAILAPAFVSDCVETLEEVNQGIRETFLTAGGTDFTYIPCLNEHPDHINLLRAIVERELAGWL</sequence>
<dbReference type="OrthoDB" id="9809741at2"/>
<keyword evidence="6 9" id="KW-0456">Lyase</keyword>
<evidence type="ECO:0000256" key="1">
    <source>
        <dbReference type="ARBA" id="ARBA00007718"/>
    </source>
</evidence>
<keyword evidence="4 9" id="KW-0408">Iron</keyword>
<feature type="binding site" evidence="9">
    <location>
        <position position="222"/>
    </location>
    <ligand>
        <name>Fe(2+)</name>
        <dbReference type="ChEBI" id="CHEBI:29033"/>
    </ligand>
</feature>
<dbReference type="GO" id="GO:0005737">
    <property type="term" value="C:cytoplasm"/>
    <property type="evidence" value="ECO:0007669"/>
    <property type="project" value="UniProtKB-SubCell"/>
</dbReference>
<keyword evidence="12" id="KW-1185">Reference proteome</keyword>
<evidence type="ECO:0000256" key="2">
    <source>
        <dbReference type="ARBA" id="ARBA00022490"/>
    </source>
</evidence>
<evidence type="ECO:0000313" key="12">
    <source>
        <dbReference type="Proteomes" id="UP000216998"/>
    </source>
</evidence>
<dbReference type="Gene3D" id="3.40.50.1400">
    <property type="match status" value="2"/>
</dbReference>
<proteinExistence type="inferred from homology"/>
<evidence type="ECO:0000313" key="11">
    <source>
        <dbReference type="EMBL" id="OYQ37399.1"/>
    </source>
</evidence>
<dbReference type="NCBIfam" id="TIGR00109">
    <property type="entry name" value="hemH"/>
    <property type="match status" value="1"/>
</dbReference>